<keyword evidence="1" id="KW-0489">Methyltransferase</keyword>
<dbReference type="AlphaFoldDB" id="A0A518GJ90"/>
<dbReference type="InterPro" id="IPR008884">
    <property type="entry name" value="TylF_MeTrfase"/>
</dbReference>
<dbReference type="Pfam" id="PF05711">
    <property type="entry name" value="TylF"/>
    <property type="match status" value="1"/>
</dbReference>
<dbReference type="RefSeq" id="WP_186377743.1">
    <property type="nucleotide sequence ID" value="NZ_CP036299.1"/>
</dbReference>
<organism evidence="1 2">
    <name type="scientific">Planctopirus ephydatiae</name>
    <dbReference type="NCBI Taxonomy" id="2528019"/>
    <lineage>
        <taxon>Bacteria</taxon>
        <taxon>Pseudomonadati</taxon>
        <taxon>Planctomycetota</taxon>
        <taxon>Planctomycetia</taxon>
        <taxon>Planctomycetales</taxon>
        <taxon>Planctomycetaceae</taxon>
        <taxon>Planctopirus</taxon>
    </lineage>
</organism>
<name>A0A518GJ90_9PLAN</name>
<dbReference type="PANTHER" id="PTHR40036:SF1">
    <property type="entry name" value="MACROCIN O-METHYLTRANSFERASE"/>
    <property type="match status" value="1"/>
</dbReference>
<reference evidence="1 2" key="1">
    <citation type="submission" date="2019-02" db="EMBL/GenBank/DDBJ databases">
        <title>Deep-cultivation of Planctomycetes and their phenomic and genomic characterization uncovers novel biology.</title>
        <authorList>
            <person name="Wiegand S."/>
            <person name="Jogler M."/>
            <person name="Boedeker C."/>
            <person name="Pinto D."/>
            <person name="Vollmers J."/>
            <person name="Rivas-Marin E."/>
            <person name="Kohn T."/>
            <person name="Peeters S.H."/>
            <person name="Heuer A."/>
            <person name="Rast P."/>
            <person name="Oberbeckmann S."/>
            <person name="Bunk B."/>
            <person name="Jeske O."/>
            <person name="Meyerdierks A."/>
            <person name="Storesund J.E."/>
            <person name="Kallscheuer N."/>
            <person name="Luecker S."/>
            <person name="Lage O.M."/>
            <person name="Pohl T."/>
            <person name="Merkel B.J."/>
            <person name="Hornburger P."/>
            <person name="Mueller R.-W."/>
            <person name="Bruemmer F."/>
            <person name="Labrenz M."/>
            <person name="Spormann A.M."/>
            <person name="Op den Camp H."/>
            <person name="Overmann J."/>
            <person name="Amann R."/>
            <person name="Jetten M.S.M."/>
            <person name="Mascher T."/>
            <person name="Medema M.H."/>
            <person name="Devos D.P."/>
            <person name="Kaster A.-K."/>
            <person name="Ovreas L."/>
            <person name="Rohde M."/>
            <person name="Galperin M.Y."/>
            <person name="Jogler C."/>
        </authorList>
    </citation>
    <scope>NUCLEOTIDE SEQUENCE [LARGE SCALE GENOMIC DNA]</scope>
    <source>
        <strain evidence="1 2">Spb1</strain>
    </source>
</reference>
<keyword evidence="1" id="KW-0808">Transferase</keyword>
<dbReference type="Proteomes" id="UP000315349">
    <property type="component" value="Chromosome"/>
</dbReference>
<dbReference type="EMBL" id="CP036299">
    <property type="protein sequence ID" value="QDV28638.1"/>
    <property type="molecule type" value="Genomic_DNA"/>
</dbReference>
<dbReference type="KEGG" id="peh:Spb1_05020"/>
<evidence type="ECO:0000313" key="2">
    <source>
        <dbReference type="Proteomes" id="UP000315349"/>
    </source>
</evidence>
<dbReference type="SUPFAM" id="SSF53335">
    <property type="entry name" value="S-adenosyl-L-methionine-dependent methyltransferases"/>
    <property type="match status" value="1"/>
</dbReference>
<dbReference type="EC" id="2.1.1.101" evidence="1"/>
<evidence type="ECO:0000313" key="1">
    <source>
        <dbReference type="EMBL" id="QDV28638.1"/>
    </source>
</evidence>
<dbReference type="GO" id="GO:0032259">
    <property type="term" value="P:methylation"/>
    <property type="evidence" value="ECO:0007669"/>
    <property type="project" value="UniProtKB-KW"/>
</dbReference>
<protein>
    <submittedName>
        <fullName evidence="1">Macrocin O-methyltransferase</fullName>
        <ecNumber evidence="1">2.1.1.101</ecNumber>
    </submittedName>
</protein>
<dbReference type="InterPro" id="IPR029063">
    <property type="entry name" value="SAM-dependent_MTases_sf"/>
</dbReference>
<dbReference type="GO" id="GO:0030769">
    <property type="term" value="F:macrocin O-methyltransferase activity"/>
    <property type="evidence" value="ECO:0007669"/>
    <property type="project" value="UniProtKB-EC"/>
</dbReference>
<gene>
    <name evidence="1" type="primary">tylF</name>
    <name evidence="1" type="ORF">Spb1_05020</name>
</gene>
<dbReference type="Gene3D" id="3.40.50.150">
    <property type="entry name" value="Vaccinia Virus protein VP39"/>
    <property type="match status" value="1"/>
</dbReference>
<proteinExistence type="predicted"/>
<keyword evidence="2" id="KW-1185">Reference proteome</keyword>
<accession>A0A518GJ90</accession>
<dbReference type="PANTHER" id="PTHR40036">
    <property type="entry name" value="MACROCIN O-METHYLTRANSFERASE"/>
    <property type="match status" value="1"/>
</dbReference>
<sequence length="301" mass="34133">MSHLAAPLTDMPPLTGVAGTDPYIELLKNVLTGAVYEESAWRREDGYHRDKFRPLKSLRQFFLKRWAKRGYLVVKAQHFDAKKRELGTDWPLFGYSMVGKRRLDQLEVAIRTIAAEQIPGNILEAGVWRGGASMFMKALLNHLGEGHRQLWLADSFEGLPKPRLAPDTKDKRHDLSECDFLKVSIETVSANFERFGLLDENVRFLKGWFCDSLPHANPGKLALLRLDGDLYESTMDVLKPLYQNVVPGGFVVVDDYLAWSGCREAIDEFRELHKIKAQMFNIDGTGVYWRVPQAQPSVAAA</sequence>